<organism evidence="3 4">
    <name type="scientific">Aquisphaera giovannonii</name>
    <dbReference type="NCBI Taxonomy" id="406548"/>
    <lineage>
        <taxon>Bacteria</taxon>
        <taxon>Pseudomonadati</taxon>
        <taxon>Planctomycetota</taxon>
        <taxon>Planctomycetia</taxon>
        <taxon>Isosphaerales</taxon>
        <taxon>Isosphaeraceae</taxon>
        <taxon>Aquisphaera</taxon>
    </lineage>
</organism>
<feature type="compositionally biased region" description="Pro residues" evidence="1">
    <location>
        <begin position="64"/>
        <end position="76"/>
    </location>
</feature>
<reference evidence="3 4" key="1">
    <citation type="submission" date="2019-08" db="EMBL/GenBank/DDBJ databases">
        <title>Deep-cultivation of Planctomycetes and their phenomic and genomic characterization uncovers novel biology.</title>
        <authorList>
            <person name="Wiegand S."/>
            <person name="Jogler M."/>
            <person name="Boedeker C."/>
            <person name="Pinto D."/>
            <person name="Vollmers J."/>
            <person name="Rivas-Marin E."/>
            <person name="Kohn T."/>
            <person name="Peeters S.H."/>
            <person name="Heuer A."/>
            <person name="Rast P."/>
            <person name="Oberbeckmann S."/>
            <person name="Bunk B."/>
            <person name="Jeske O."/>
            <person name="Meyerdierks A."/>
            <person name="Storesund J.E."/>
            <person name="Kallscheuer N."/>
            <person name="Luecker S."/>
            <person name="Lage O.M."/>
            <person name="Pohl T."/>
            <person name="Merkel B.J."/>
            <person name="Hornburger P."/>
            <person name="Mueller R.-W."/>
            <person name="Bruemmer F."/>
            <person name="Labrenz M."/>
            <person name="Spormann A.M."/>
            <person name="Op den Camp H."/>
            <person name="Overmann J."/>
            <person name="Amann R."/>
            <person name="Jetten M.S.M."/>
            <person name="Mascher T."/>
            <person name="Medema M.H."/>
            <person name="Devos D.P."/>
            <person name="Kaster A.-K."/>
            <person name="Ovreas L."/>
            <person name="Rohde M."/>
            <person name="Galperin M.Y."/>
            <person name="Jogler C."/>
        </authorList>
    </citation>
    <scope>NUCLEOTIDE SEQUENCE [LARGE SCALE GENOMIC DNA]</scope>
    <source>
        <strain evidence="3 4">OJF2</strain>
    </source>
</reference>
<keyword evidence="4" id="KW-1185">Reference proteome</keyword>
<feature type="region of interest" description="Disordered" evidence="1">
    <location>
        <begin position="57"/>
        <end position="76"/>
    </location>
</feature>
<dbReference type="PROSITE" id="PS51257">
    <property type="entry name" value="PROKAR_LIPOPROTEIN"/>
    <property type="match status" value="1"/>
</dbReference>
<dbReference type="Proteomes" id="UP000324233">
    <property type="component" value="Chromosome"/>
</dbReference>
<dbReference type="AlphaFoldDB" id="A0A5B9W056"/>
<evidence type="ECO:0000256" key="1">
    <source>
        <dbReference type="SAM" id="MobiDB-lite"/>
    </source>
</evidence>
<dbReference type="RefSeq" id="WP_168221693.1">
    <property type="nucleotide sequence ID" value="NZ_CP042997.1"/>
</dbReference>
<protein>
    <submittedName>
        <fullName evidence="3">Uncharacterized protein</fullName>
    </submittedName>
</protein>
<name>A0A5B9W056_9BACT</name>
<dbReference type="EMBL" id="CP042997">
    <property type="protein sequence ID" value="QEH33415.1"/>
    <property type="molecule type" value="Genomic_DNA"/>
</dbReference>
<evidence type="ECO:0000256" key="2">
    <source>
        <dbReference type="SAM" id="Phobius"/>
    </source>
</evidence>
<evidence type="ECO:0000313" key="4">
    <source>
        <dbReference type="Proteomes" id="UP000324233"/>
    </source>
</evidence>
<evidence type="ECO:0000313" key="3">
    <source>
        <dbReference type="EMBL" id="QEH33415.1"/>
    </source>
</evidence>
<proteinExistence type="predicted"/>
<keyword evidence="2" id="KW-0812">Transmembrane</keyword>
<feature type="transmembrane region" description="Helical" evidence="2">
    <location>
        <begin position="12"/>
        <end position="36"/>
    </location>
</feature>
<gene>
    <name evidence="3" type="ORF">OJF2_19170</name>
</gene>
<keyword evidence="2" id="KW-0472">Membrane</keyword>
<dbReference type="KEGG" id="agv:OJF2_19170"/>
<sequence>MDTNRPQMSMAALLGLVACVAFNFWLFRLGVLWGILGLSVSKHVVIAILCQGLGVDRPGEPAADPSPPPLTLPDAP</sequence>
<keyword evidence="2" id="KW-1133">Transmembrane helix</keyword>
<accession>A0A5B9W056</accession>